<dbReference type="PROSITE" id="PS50262">
    <property type="entry name" value="G_PROTEIN_RECEP_F1_2"/>
    <property type="match status" value="1"/>
</dbReference>
<dbReference type="InterPro" id="IPR004071">
    <property type="entry name" value="Cyst_leuk_rcpt"/>
</dbReference>
<evidence type="ECO:0000313" key="17">
    <source>
        <dbReference type="RefSeq" id="XP_019506381.1"/>
    </source>
</evidence>
<dbReference type="PANTHER" id="PTHR24231">
    <property type="entry name" value="PURINOCEPTOR-RELATED G-PROTEIN COUPLED RECEPTOR"/>
    <property type="match status" value="1"/>
</dbReference>
<dbReference type="PRINTS" id="PR01533">
    <property type="entry name" value="CYSLTRECPTR"/>
</dbReference>
<name>A0A8B7S432_HIPAR</name>
<keyword evidence="7" id="KW-1015">Disulfide bond</keyword>
<dbReference type="GeneID" id="109387120"/>
<dbReference type="CDD" id="cd15157">
    <property type="entry name" value="7tmA_CysLTR2"/>
    <property type="match status" value="1"/>
</dbReference>
<evidence type="ECO:0000313" key="14">
    <source>
        <dbReference type="Proteomes" id="UP000694851"/>
    </source>
</evidence>
<keyword evidence="5" id="KW-0297">G-protein coupled receptor</keyword>
<dbReference type="InterPro" id="IPR013311">
    <property type="entry name" value="CLT2_recept"/>
</dbReference>
<feature type="region of interest" description="Disordered" evidence="11">
    <location>
        <begin position="1"/>
        <end position="24"/>
    </location>
</feature>
<proteinExistence type="predicted"/>
<evidence type="ECO:0000256" key="4">
    <source>
        <dbReference type="ARBA" id="ARBA00022989"/>
    </source>
</evidence>
<dbReference type="SUPFAM" id="SSF81321">
    <property type="entry name" value="Family A G protein-coupled receptor-like"/>
    <property type="match status" value="1"/>
</dbReference>
<dbReference type="FunFam" id="1.20.1070.10:FF:000017">
    <property type="entry name" value="lysophosphatidic acid receptor 4"/>
    <property type="match status" value="1"/>
</dbReference>
<reference evidence="15 16" key="1">
    <citation type="submission" date="2025-04" db="UniProtKB">
        <authorList>
            <consortium name="RefSeq"/>
        </authorList>
    </citation>
    <scope>IDENTIFICATION</scope>
    <source>
        <tissue evidence="15 16">Muscle</tissue>
    </source>
</reference>
<organism evidence="14 16">
    <name type="scientific">Hipposideros armiger</name>
    <name type="common">Great Himalayan leaf-nosed bat</name>
    <dbReference type="NCBI Taxonomy" id="186990"/>
    <lineage>
        <taxon>Eukaryota</taxon>
        <taxon>Metazoa</taxon>
        <taxon>Chordata</taxon>
        <taxon>Craniata</taxon>
        <taxon>Vertebrata</taxon>
        <taxon>Euteleostomi</taxon>
        <taxon>Mammalia</taxon>
        <taxon>Eutheria</taxon>
        <taxon>Laurasiatheria</taxon>
        <taxon>Chiroptera</taxon>
        <taxon>Yinpterochiroptera</taxon>
        <taxon>Rhinolophoidea</taxon>
        <taxon>Hipposideridae</taxon>
        <taxon>Hipposideros</taxon>
    </lineage>
</organism>
<dbReference type="PANTHER" id="PTHR24231:SF48">
    <property type="entry name" value="G-PROTEIN COUPLED RECEPTORS FAMILY 1 PROFILE DOMAIN-CONTAINING PROTEIN"/>
    <property type="match status" value="1"/>
</dbReference>
<feature type="transmembrane region" description="Helical" evidence="12">
    <location>
        <begin position="282"/>
        <end position="304"/>
    </location>
</feature>
<dbReference type="Pfam" id="PF00001">
    <property type="entry name" value="7tm_1"/>
    <property type="match status" value="1"/>
</dbReference>
<dbReference type="KEGG" id="hai:109387120"/>
<evidence type="ECO:0000256" key="1">
    <source>
        <dbReference type="ARBA" id="ARBA00004651"/>
    </source>
</evidence>
<feature type="transmembrane region" description="Helical" evidence="12">
    <location>
        <begin position="109"/>
        <end position="130"/>
    </location>
</feature>
<evidence type="ECO:0000256" key="10">
    <source>
        <dbReference type="ARBA" id="ARBA00023224"/>
    </source>
</evidence>
<dbReference type="OrthoDB" id="9990906at2759"/>
<evidence type="ECO:0000313" key="16">
    <source>
        <dbReference type="RefSeq" id="XP_019506380.1"/>
    </source>
</evidence>
<evidence type="ECO:0000256" key="8">
    <source>
        <dbReference type="ARBA" id="ARBA00023170"/>
    </source>
</evidence>
<feature type="transmembrane region" description="Helical" evidence="12">
    <location>
        <begin position="241"/>
        <end position="262"/>
    </location>
</feature>
<keyword evidence="2" id="KW-1003">Cell membrane</keyword>
<feature type="transmembrane region" description="Helical" evidence="12">
    <location>
        <begin position="72"/>
        <end position="89"/>
    </location>
</feature>
<dbReference type="PRINTS" id="PR00237">
    <property type="entry name" value="GPCRRHODOPSN"/>
</dbReference>
<feature type="transmembrane region" description="Helical" evidence="12">
    <location>
        <begin position="196"/>
        <end position="220"/>
    </location>
</feature>
<keyword evidence="9" id="KW-0325">Glycoprotein</keyword>
<evidence type="ECO:0000256" key="9">
    <source>
        <dbReference type="ARBA" id="ARBA00023180"/>
    </source>
</evidence>
<keyword evidence="4 12" id="KW-1133">Transmembrane helix</keyword>
<dbReference type="RefSeq" id="XP_019506380.1">
    <property type="nucleotide sequence ID" value="XM_019650835.1"/>
</dbReference>
<evidence type="ECO:0000256" key="5">
    <source>
        <dbReference type="ARBA" id="ARBA00023040"/>
    </source>
</evidence>
<dbReference type="AlphaFoldDB" id="A0A8B7S432"/>
<dbReference type="RefSeq" id="XP_019506378.1">
    <property type="nucleotide sequence ID" value="XM_019650833.1"/>
</dbReference>
<dbReference type="InterPro" id="IPR000276">
    <property type="entry name" value="GPCR_Rhodpsn"/>
</dbReference>
<evidence type="ECO:0000259" key="13">
    <source>
        <dbReference type="PROSITE" id="PS50262"/>
    </source>
</evidence>
<dbReference type="GO" id="GO:0004974">
    <property type="term" value="F:leukotriene receptor activity"/>
    <property type="evidence" value="ECO:0007669"/>
    <property type="project" value="InterPro"/>
</dbReference>
<feature type="compositionally biased region" description="Polar residues" evidence="11">
    <location>
        <begin position="1"/>
        <end position="10"/>
    </location>
</feature>
<evidence type="ECO:0000256" key="2">
    <source>
        <dbReference type="ARBA" id="ARBA00022475"/>
    </source>
</evidence>
<accession>A0A8B7S432</accession>
<feature type="transmembrane region" description="Helical" evidence="12">
    <location>
        <begin position="39"/>
        <end position="60"/>
    </location>
</feature>
<protein>
    <submittedName>
        <fullName evidence="15 16">Cysteinyl leukotriene receptor 2</fullName>
    </submittedName>
</protein>
<keyword evidence="6 12" id="KW-0472">Membrane</keyword>
<evidence type="ECO:0000256" key="3">
    <source>
        <dbReference type="ARBA" id="ARBA00022692"/>
    </source>
</evidence>
<feature type="transmembrane region" description="Helical" evidence="12">
    <location>
        <begin position="151"/>
        <end position="170"/>
    </location>
</feature>
<evidence type="ECO:0000313" key="15">
    <source>
        <dbReference type="RefSeq" id="XP_019506378.1"/>
    </source>
</evidence>
<gene>
    <name evidence="15 16 17" type="primary">CYSLTR2</name>
</gene>
<evidence type="ECO:0000256" key="11">
    <source>
        <dbReference type="SAM" id="MobiDB-lite"/>
    </source>
</evidence>
<dbReference type="Proteomes" id="UP000694851">
    <property type="component" value="Unplaced"/>
</dbReference>
<dbReference type="Gene3D" id="1.20.1070.10">
    <property type="entry name" value="Rhodopsin 7-helix transmembrane proteins"/>
    <property type="match status" value="1"/>
</dbReference>
<feature type="domain" description="G-protein coupled receptors family 1 profile" evidence="13">
    <location>
        <begin position="51"/>
        <end position="301"/>
    </location>
</feature>
<evidence type="ECO:0000256" key="6">
    <source>
        <dbReference type="ARBA" id="ARBA00023136"/>
    </source>
</evidence>
<dbReference type="CTD" id="57105"/>
<feature type="compositionally biased region" description="Low complexity" evidence="11">
    <location>
        <begin position="15"/>
        <end position="24"/>
    </location>
</feature>
<dbReference type="PRINTS" id="PR01903">
    <property type="entry name" value="CYSLT2RECPTR"/>
</dbReference>
<keyword evidence="3 12" id="KW-0812">Transmembrane</keyword>
<dbReference type="RefSeq" id="XP_019506381.1">
    <property type="nucleotide sequence ID" value="XM_019650836.1"/>
</dbReference>
<keyword evidence="8 15" id="KW-0675">Receptor</keyword>
<dbReference type="InterPro" id="IPR017452">
    <property type="entry name" value="GPCR_Rhodpsn_7TM"/>
</dbReference>
<keyword evidence="10" id="KW-0807">Transducer</keyword>
<evidence type="ECO:0000256" key="12">
    <source>
        <dbReference type="SAM" id="Phobius"/>
    </source>
</evidence>
<dbReference type="GO" id="GO:0005886">
    <property type="term" value="C:plasma membrane"/>
    <property type="evidence" value="ECO:0007669"/>
    <property type="project" value="UniProtKB-SubCell"/>
</dbReference>
<evidence type="ECO:0000256" key="7">
    <source>
        <dbReference type="ARBA" id="ARBA00023157"/>
    </source>
</evidence>
<sequence length="332" mass="37859">MSLPPSTSISEMEPNGNFSNNNSHRNCTTENFKREFYPIVYLIIFVWGTLGNGFSIYVFLQPHKKSTSVNVFMLNLAISDLLFTTTLPFRADYYLRGSNWIFGDVACRVMSYSMYVNMYSSIYFLTVLSVMRFLATVHPFRHLHVTSIRSAWVVCGIIWIFITASSTTLLNNGSEQEGNVTSCLELKFNKLFKLKIMNHIALVIGFLLPFCTLNICYLLMIRALLKVEVPKLGLRVSHKKALTTIIIALIIFLLCFLPYHVLRTFHLAVWKVGTCRDRLHKAVIITLALAASNTCLNPLLYYFAGENFKDRLRSALRKGDPQKTKCSFPVCV</sequence>
<comment type="subcellular location">
    <subcellularLocation>
        <location evidence="1">Cell membrane</location>
        <topology evidence="1">Multi-pass membrane protein</topology>
    </subcellularLocation>
</comment>
<keyword evidence="14" id="KW-1185">Reference proteome</keyword>